<dbReference type="Proteomes" id="UP001596037">
    <property type="component" value="Unassembled WGS sequence"/>
</dbReference>
<sequence length="112" mass="11792">MGITLMTFSGLFAPLQQLAGWLASAPARPPQRVGRMVAAPAAACGKGPGRARPTWRPAVRNVLPARRPLRVVRVEDGAHASAAAGRMVISGRMADVCAELDRLAAQEAGRVR</sequence>
<reference evidence="2" key="1">
    <citation type="journal article" date="2019" name="Int. J. Syst. Evol. Microbiol.">
        <title>The Global Catalogue of Microorganisms (GCM) 10K type strain sequencing project: providing services to taxonomists for standard genome sequencing and annotation.</title>
        <authorList>
            <consortium name="The Broad Institute Genomics Platform"/>
            <consortium name="The Broad Institute Genome Sequencing Center for Infectious Disease"/>
            <person name="Wu L."/>
            <person name="Ma J."/>
        </authorList>
    </citation>
    <scope>NUCLEOTIDE SEQUENCE [LARGE SCALE GENOMIC DNA]</scope>
    <source>
        <strain evidence="2">CCUG 57401</strain>
    </source>
</reference>
<proteinExistence type="predicted"/>
<evidence type="ECO:0000313" key="2">
    <source>
        <dbReference type="Proteomes" id="UP001596037"/>
    </source>
</evidence>
<name>A0ABW0NK58_9BURK</name>
<keyword evidence="2" id="KW-1185">Reference proteome</keyword>
<dbReference type="EMBL" id="JBHSMF010000010">
    <property type="protein sequence ID" value="MFC5499762.1"/>
    <property type="molecule type" value="Genomic_DNA"/>
</dbReference>
<gene>
    <name evidence="1" type="ORF">ACFPOE_19625</name>
</gene>
<evidence type="ECO:0000313" key="1">
    <source>
        <dbReference type="EMBL" id="MFC5499762.1"/>
    </source>
</evidence>
<comment type="caution">
    <text evidence="1">The sequence shown here is derived from an EMBL/GenBank/DDBJ whole genome shotgun (WGS) entry which is preliminary data.</text>
</comment>
<organism evidence="1 2">
    <name type="scientific">Caenimonas terrae</name>
    <dbReference type="NCBI Taxonomy" id="696074"/>
    <lineage>
        <taxon>Bacteria</taxon>
        <taxon>Pseudomonadati</taxon>
        <taxon>Pseudomonadota</taxon>
        <taxon>Betaproteobacteria</taxon>
        <taxon>Burkholderiales</taxon>
        <taxon>Comamonadaceae</taxon>
        <taxon>Caenimonas</taxon>
    </lineage>
</organism>
<accession>A0ABW0NK58</accession>
<dbReference type="RefSeq" id="WP_376852012.1">
    <property type="nucleotide sequence ID" value="NZ_JBHSMF010000010.1"/>
</dbReference>
<protein>
    <submittedName>
        <fullName evidence="1">Uncharacterized protein</fullName>
    </submittedName>
</protein>